<dbReference type="KEGG" id="xca:xcc-b100_1776"/>
<gene>
    <name evidence="1" type="ORF">XCCB100_1776</name>
</gene>
<protein>
    <submittedName>
        <fullName evidence="1">Uncharacterized protein</fullName>
    </submittedName>
</protein>
<accession>B0RRP3</accession>
<evidence type="ECO:0000313" key="1">
    <source>
        <dbReference type="EMBL" id="CAP51128.1"/>
    </source>
</evidence>
<dbReference type="AlphaFoldDB" id="B0RRP3"/>
<organism evidence="1 2">
    <name type="scientific">Xanthomonas campestris pv. campestris (strain B100)</name>
    <dbReference type="NCBI Taxonomy" id="509169"/>
    <lineage>
        <taxon>Bacteria</taxon>
        <taxon>Pseudomonadati</taxon>
        <taxon>Pseudomonadota</taxon>
        <taxon>Gammaproteobacteria</taxon>
        <taxon>Lysobacterales</taxon>
        <taxon>Lysobacteraceae</taxon>
        <taxon>Xanthomonas</taxon>
    </lineage>
</organism>
<sequence>MLGTLKRGKLSFIAAYQIFPALLILIITPSISSAQSTGKFTLCDRLACTDYRDYPSAYAAIDKHYPLYQSKVTYTQNT</sequence>
<reference evidence="1 2" key="1">
    <citation type="journal article" date="2008" name="J. Biotechnol.">
        <title>The genome of Xanthomonas campestris pv. campestris B100 and its use for the reconstruction of metabolic pathways involved in xanthan biosynthesis.</title>
        <authorList>
            <person name="Vorholter F.J."/>
            <person name="Schneiker S."/>
            <person name="Goesmann A."/>
            <person name="Krause L."/>
            <person name="Bekel T."/>
            <person name="Kaiser O."/>
            <person name="Linke B."/>
            <person name="Patschkowski T."/>
            <person name="Ruckert C."/>
            <person name="Schmid J."/>
            <person name="Sidhu V.K."/>
            <person name="Sieber V."/>
            <person name="Tauch A."/>
            <person name="Watt S.A."/>
            <person name="Weisshaar B."/>
            <person name="Becker A."/>
            <person name="Niehaus K."/>
            <person name="Puhler A."/>
        </authorList>
    </citation>
    <scope>NUCLEOTIDE SEQUENCE [LARGE SCALE GENOMIC DNA]</scope>
    <source>
        <strain evidence="1 2">B100</strain>
    </source>
</reference>
<evidence type="ECO:0000313" key="2">
    <source>
        <dbReference type="Proteomes" id="UP000001188"/>
    </source>
</evidence>
<dbReference type="Proteomes" id="UP000001188">
    <property type="component" value="Chromosome"/>
</dbReference>
<dbReference type="EMBL" id="AM920689">
    <property type="protein sequence ID" value="CAP51128.1"/>
    <property type="molecule type" value="Genomic_DNA"/>
</dbReference>
<dbReference type="HOGENOM" id="CLU_2621168_0_0_6"/>
<name>B0RRP3_XANCB</name>
<proteinExistence type="predicted"/>